<proteinExistence type="predicted"/>
<evidence type="ECO:0000256" key="4">
    <source>
        <dbReference type="ARBA" id="ARBA00023242"/>
    </source>
</evidence>
<dbReference type="InterPro" id="IPR009057">
    <property type="entry name" value="Homeodomain-like_sf"/>
</dbReference>
<comment type="caution">
    <text evidence="8">The sequence shown here is derived from an EMBL/GenBank/DDBJ whole genome shotgun (WGS) entry which is preliminary data.</text>
</comment>
<evidence type="ECO:0000256" key="6">
    <source>
        <dbReference type="RuleBase" id="RU000682"/>
    </source>
</evidence>
<dbReference type="SMART" id="SM00389">
    <property type="entry name" value="HOX"/>
    <property type="match status" value="1"/>
</dbReference>
<gene>
    <name evidence="8" type="ORF">BGZ70_006409</name>
</gene>
<keyword evidence="9" id="KW-1185">Reference proteome</keyword>
<evidence type="ECO:0000313" key="8">
    <source>
        <dbReference type="EMBL" id="KAF9968139.1"/>
    </source>
</evidence>
<sequence length="132" mass="15331">MPSPKRRRRLTAHEANFLHTQFKLNERPTAQEREMIAKHLELDRRTIQVWFQNRRAKVKRNAREGFQDLHGTHLELSLEGLEADRDAEPGAWVDVELSLGDVDQSLTFWPDEQGIGGGVETDMRLLGPPYRF</sequence>
<dbReference type="PANTHER" id="PTHR24208:SF166">
    <property type="entry name" value="LIM HOMEOBOX TRANSCRIPTION FACTOR 1 ALPHA, ISOFORM B"/>
    <property type="match status" value="1"/>
</dbReference>
<evidence type="ECO:0000256" key="5">
    <source>
        <dbReference type="PROSITE-ProRule" id="PRU00108"/>
    </source>
</evidence>
<protein>
    <recommendedName>
        <fullName evidence="7">Homeobox domain-containing protein</fullName>
    </recommendedName>
</protein>
<dbReference type="InterPro" id="IPR050453">
    <property type="entry name" value="LIM_Homeobox_TF"/>
</dbReference>
<name>A0A9P6M705_MORAP</name>
<keyword evidence="3 5" id="KW-0371">Homeobox</keyword>
<dbReference type="OrthoDB" id="6159439at2759"/>
<dbReference type="GO" id="GO:0000977">
    <property type="term" value="F:RNA polymerase II transcription regulatory region sequence-specific DNA binding"/>
    <property type="evidence" value="ECO:0007669"/>
    <property type="project" value="TreeGrafter"/>
</dbReference>
<dbReference type="PANTHER" id="PTHR24208">
    <property type="entry name" value="LIM/HOMEOBOX PROTEIN LHX"/>
    <property type="match status" value="1"/>
</dbReference>
<dbReference type="Gene3D" id="1.10.10.60">
    <property type="entry name" value="Homeodomain-like"/>
    <property type="match status" value="1"/>
</dbReference>
<accession>A0A9P6M705</accession>
<dbReference type="SUPFAM" id="SSF46689">
    <property type="entry name" value="Homeodomain-like"/>
    <property type="match status" value="1"/>
</dbReference>
<evidence type="ECO:0000259" key="7">
    <source>
        <dbReference type="PROSITE" id="PS50071"/>
    </source>
</evidence>
<keyword evidence="4 5" id="KW-0539">Nucleus</keyword>
<dbReference type="EMBL" id="JAAAHY010000036">
    <property type="protein sequence ID" value="KAF9968139.1"/>
    <property type="molecule type" value="Genomic_DNA"/>
</dbReference>
<dbReference type="GO" id="GO:0005634">
    <property type="term" value="C:nucleus"/>
    <property type="evidence" value="ECO:0007669"/>
    <property type="project" value="UniProtKB-SubCell"/>
</dbReference>
<feature type="DNA-binding region" description="Homeobox" evidence="5">
    <location>
        <begin position="3"/>
        <end position="62"/>
    </location>
</feature>
<evidence type="ECO:0000256" key="3">
    <source>
        <dbReference type="ARBA" id="ARBA00023155"/>
    </source>
</evidence>
<evidence type="ECO:0000313" key="9">
    <source>
        <dbReference type="Proteomes" id="UP000738359"/>
    </source>
</evidence>
<dbReference type="PROSITE" id="PS50071">
    <property type="entry name" value="HOMEOBOX_2"/>
    <property type="match status" value="1"/>
</dbReference>
<dbReference type="CDD" id="cd00086">
    <property type="entry name" value="homeodomain"/>
    <property type="match status" value="1"/>
</dbReference>
<evidence type="ECO:0000256" key="2">
    <source>
        <dbReference type="ARBA" id="ARBA00023125"/>
    </source>
</evidence>
<organism evidence="8 9">
    <name type="scientific">Mortierella alpina</name>
    <name type="common">Oleaginous fungus</name>
    <name type="synonym">Mortierella renispora</name>
    <dbReference type="NCBI Taxonomy" id="64518"/>
    <lineage>
        <taxon>Eukaryota</taxon>
        <taxon>Fungi</taxon>
        <taxon>Fungi incertae sedis</taxon>
        <taxon>Mucoromycota</taxon>
        <taxon>Mortierellomycotina</taxon>
        <taxon>Mortierellomycetes</taxon>
        <taxon>Mortierellales</taxon>
        <taxon>Mortierellaceae</taxon>
        <taxon>Mortierella</taxon>
    </lineage>
</organism>
<dbReference type="PROSITE" id="PS00027">
    <property type="entry name" value="HOMEOBOX_1"/>
    <property type="match status" value="1"/>
</dbReference>
<evidence type="ECO:0000256" key="1">
    <source>
        <dbReference type="ARBA" id="ARBA00004123"/>
    </source>
</evidence>
<keyword evidence="2 5" id="KW-0238">DNA-binding</keyword>
<dbReference type="Pfam" id="PF00046">
    <property type="entry name" value="Homeodomain"/>
    <property type="match status" value="1"/>
</dbReference>
<comment type="subcellular location">
    <subcellularLocation>
        <location evidence="1 5 6">Nucleus</location>
    </subcellularLocation>
</comment>
<dbReference type="InterPro" id="IPR017970">
    <property type="entry name" value="Homeobox_CS"/>
</dbReference>
<feature type="domain" description="Homeobox" evidence="7">
    <location>
        <begin position="1"/>
        <end position="61"/>
    </location>
</feature>
<reference evidence="8" key="1">
    <citation type="journal article" date="2020" name="Fungal Divers.">
        <title>Resolving the Mortierellaceae phylogeny through synthesis of multi-gene phylogenetics and phylogenomics.</title>
        <authorList>
            <person name="Vandepol N."/>
            <person name="Liber J."/>
            <person name="Desiro A."/>
            <person name="Na H."/>
            <person name="Kennedy M."/>
            <person name="Barry K."/>
            <person name="Grigoriev I.V."/>
            <person name="Miller A.N."/>
            <person name="O'Donnell K."/>
            <person name="Stajich J.E."/>
            <person name="Bonito G."/>
        </authorList>
    </citation>
    <scope>NUCLEOTIDE SEQUENCE</scope>
    <source>
        <strain evidence="8">CK1249</strain>
    </source>
</reference>
<dbReference type="GO" id="GO:0000981">
    <property type="term" value="F:DNA-binding transcription factor activity, RNA polymerase II-specific"/>
    <property type="evidence" value="ECO:0007669"/>
    <property type="project" value="InterPro"/>
</dbReference>
<dbReference type="InterPro" id="IPR001356">
    <property type="entry name" value="HD"/>
</dbReference>
<dbReference type="Proteomes" id="UP000738359">
    <property type="component" value="Unassembled WGS sequence"/>
</dbReference>
<dbReference type="AlphaFoldDB" id="A0A9P6M705"/>